<dbReference type="PANTHER" id="PTHR15746:SF24">
    <property type="entry name" value="RAB11 FAMILY-INTERACTING PROTEIN 5"/>
    <property type="match status" value="1"/>
</dbReference>
<dbReference type="PROSITE" id="PS51511">
    <property type="entry name" value="FIP_RBD"/>
    <property type="match status" value="1"/>
</dbReference>
<feature type="compositionally biased region" description="Basic and acidic residues" evidence="7">
    <location>
        <begin position="996"/>
        <end position="1008"/>
    </location>
</feature>
<evidence type="ECO:0000313" key="10">
    <source>
        <dbReference type="Proteomes" id="UP000221080"/>
    </source>
</evidence>
<dbReference type="SMART" id="SM00239">
    <property type="entry name" value="C2"/>
    <property type="match status" value="1"/>
</dbReference>
<feature type="domain" description="C2" evidence="8">
    <location>
        <begin position="1"/>
        <end position="127"/>
    </location>
</feature>
<dbReference type="GO" id="GO:0055037">
    <property type="term" value="C:recycling endosome"/>
    <property type="evidence" value="ECO:0007669"/>
    <property type="project" value="UniProtKB-SubCell"/>
</dbReference>
<dbReference type="GeneID" id="108269173"/>
<evidence type="ECO:0000256" key="5">
    <source>
        <dbReference type="ARBA" id="ARBA00022927"/>
    </source>
</evidence>
<dbReference type="Pfam" id="PF00168">
    <property type="entry name" value="C2"/>
    <property type="match status" value="1"/>
</dbReference>
<gene>
    <name evidence="11" type="primary">LOC108269173</name>
</gene>
<dbReference type="RefSeq" id="XP_017330299.1">
    <property type="nucleotide sequence ID" value="XM_017474810.3"/>
</dbReference>
<feature type="region of interest" description="Disordered" evidence="7">
    <location>
        <begin position="659"/>
        <end position="678"/>
    </location>
</feature>
<evidence type="ECO:0000256" key="2">
    <source>
        <dbReference type="ARBA" id="ARBA00022448"/>
    </source>
</evidence>
<name>A0A2D0RIE2_ICTPU</name>
<evidence type="ECO:0000259" key="8">
    <source>
        <dbReference type="PROSITE" id="PS50004"/>
    </source>
</evidence>
<feature type="domain" description="FIP-RBD" evidence="9">
    <location>
        <begin position="1312"/>
        <end position="1374"/>
    </location>
</feature>
<feature type="compositionally biased region" description="Polar residues" evidence="7">
    <location>
        <begin position="509"/>
        <end position="518"/>
    </location>
</feature>
<evidence type="ECO:0000256" key="7">
    <source>
        <dbReference type="SAM" id="MobiDB-lite"/>
    </source>
</evidence>
<keyword evidence="5" id="KW-0653">Protein transport</keyword>
<dbReference type="KEGG" id="ipu:108269173"/>
<keyword evidence="10" id="KW-1185">Reference proteome</keyword>
<evidence type="ECO:0000313" key="11">
    <source>
        <dbReference type="RefSeq" id="XP_017330299.1"/>
    </source>
</evidence>
<feature type="region of interest" description="Disordered" evidence="7">
    <location>
        <begin position="1217"/>
        <end position="1266"/>
    </location>
</feature>
<accession>A0A2D0RIE2</accession>
<dbReference type="GO" id="GO:0015031">
    <property type="term" value="P:protein transport"/>
    <property type="evidence" value="ECO:0007669"/>
    <property type="project" value="UniProtKB-KW"/>
</dbReference>
<feature type="compositionally biased region" description="Basic and acidic residues" evidence="7">
    <location>
        <begin position="1019"/>
        <end position="1029"/>
    </location>
</feature>
<comment type="subcellular location">
    <subcellularLocation>
        <location evidence="1">Recycling endosome</location>
    </subcellularLocation>
</comment>
<dbReference type="Gene3D" id="1.20.5.2440">
    <property type="match status" value="1"/>
</dbReference>
<dbReference type="PANTHER" id="PTHR15746">
    <property type="entry name" value="RAB11-RELATED"/>
    <property type="match status" value="1"/>
</dbReference>
<dbReference type="GO" id="GO:0005739">
    <property type="term" value="C:mitochondrion"/>
    <property type="evidence" value="ECO:0007669"/>
    <property type="project" value="TreeGrafter"/>
</dbReference>
<evidence type="ECO:0000256" key="6">
    <source>
        <dbReference type="SAM" id="Coils"/>
    </source>
</evidence>
<dbReference type="InterPro" id="IPR037245">
    <property type="entry name" value="FIP-RBD_C_sf"/>
</dbReference>
<evidence type="ECO:0000259" key="9">
    <source>
        <dbReference type="PROSITE" id="PS51511"/>
    </source>
</evidence>
<dbReference type="InterPro" id="IPR019018">
    <property type="entry name" value="Rab-bd_FIP-RBD"/>
</dbReference>
<keyword evidence="6" id="KW-0175">Coiled coil</keyword>
<dbReference type="GO" id="GO:0045335">
    <property type="term" value="C:phagocytic vesicle"/>
    <property type="evidence" value="ECO:0007669"/>
    <property type="project" value="TreeGrafter"/>
</dbReference>
<dbReference type="GO" id="GO:0031267">
    <property type="term" value="F:small GTPase binding"/>
    <property type="evidence" value="ECO:0007669"/>
    <property type="project" value="InterPro"/>
</dbReference>
<proteinExistence type="predicted"/>
<dbReference type="Gene3D" id="2.60.40.150">
    <property type="entry name" value="C2 domain"/>
    <property type="match status" value="1"/>
</dbReference>
<keyword evidence="2" id="KW-0813">Transport</keyword>
<dbReference type="InterPro" id="IPR037789">
    <property type="entry name" value="FIP_classI"/>
</dbReference>
<dbReference type="PROSITE" id="PS50004">
    <property type="entry name" value="C2"/>
    <property type="match status" value="1"/>
</dbReference>
<feature type="region of interest" description="Disordered" evidence="7">
    <location>
        <begin position="974"/>
        <end position="1044"/>
    </location>
</feature>
<keyword evidence="4" id="KW-0967">Endosome</keyword>
<dbReference type="GO" id="GO:0045055">
    <property type="term" value="P:regulated exocytosis"/>
    <property type="evidence" value="ECO:0007669"/>
    <property type="project" value="TreeGrafter"/>
</dbReference>
<reference evidence="10" key="1">
    <citation type="journal article" date="2016" name="Nat. Commun.">
        <title>The channel catfish genome sequence provides insights into the evolution of scale formation in teleosts.</title>
        <authorList>
            <person name="Liu Z."/>
            <person name="Liu S."/>
            <person name="Yao J."/>
            <person name="Bao L."/>
            <person name="Zhang J."/>
            <person name="Li Y."/>
            <person name="Jiang C."/>
            <person name="Sun L."/>
            <person name="Wang R."/>
            <person name="Zhang Y."/>
            <person name="Zhou T."/>
            <person name="Zeng Q."/>
            <person name="Fu Q."/>
            <person name="Gao S."/>
            <person name="Li N."/>
            <person name="Koren S."/>
            <person name="Jiang Y."/>
            <person name="Zimin A."/>
            <person name="Xu P."/>
            <person name="Phillippy A.M."/>
            <person name="Geng X."/>
            <person name="Song L."/>
            <person name="Sun F."/>
            <person name="Li C."/>
            <person name="Wang X."/>
            <person name="Chen A."/>
            <person name="Jin Y."/>
            <person name="Yuan Z."/>
            <person name="Yang Y."/>
            <person name="Tan S."/>
            <person name="Peatman E."/>
            <person name="Lu J."/>
            <person name="Qin Z."/>
            <person name="Dunham R."/>
            <person name="Li Z."/>
            <person name="Sonstegard T."/>
            <person name="Feng J."/>
            <person name="Danzmann R.G."/>
            <person name="Schroeder S."/>
            <person name="Scheffler B."/>
            <person name="Duke M.V."/>
            <person name="Ballard L."/>
            <person name="Kucuktas H."/>
            <person name="Kaltenboeck L."/>
            <person name="Liu H."/>
            <person name="Armbruster J."/>
            <person name="Xie Y."/>
            <person name="Kirby M.L."/>
            <person name="Tian Y."/>
            <person name="Flanagan M.E."/>
            <person name="Mu W."/>
            <person name="Waldbieser G.C."/>
        </authorList>
    </citation>
    <scope>NUCLEOTIDE SEQUENCE [LARGE SCALE GENOMIC DNA]</scope>
    <source>
        <strain evidence="10">SDA103</strain>
    </source>
</reference>
<evidence type="ECO:0000256" key="1">
    <source>
        <dbReference type="ARBA" id="ARBA00004172"/>
    </source>
</evidence>
<feature type="compositionally biased region" description="Polar residues" evidence="7">
    <location>
        <begin position="625"/>
        <end position="641"/>
    </location>
</feature>
<feature type="region of interest" description="Disordered" evidence="7">
    <location>
        <begin position="594"/>
        <end position="645"/>
    </location>
</feature>
<sequence>MPLISLDDEDQRWVPTHVNVTVLRARALRTKGKQGSRYVYTIIQLGKLKYTTGLAEKAAEPEWNEECSLELQPGLLECVGAHPPGSGDLILTVMHRVLIGLDVFLGEAVVPLDKVFQGGTCPRNEWLKLHSKAGRKEKERGELQLTIQFTRNNMTASMYDLTIQDKPRSAFGKLKDRVTGKKRGDVESSSAILPGRYAALSSSTSQPFQEDGGREDLVQEECTDEGKSKVKGFFLKGKLRKNSDTRSCSSLASESSMASSAGDPFVPIELCSTPVYSSRVVEPFRPDSDSGVKVMTHKRAHSDEASKITVASRPSMAVESVNSQNMLLSKSTLCINGSHVYSEPIYSKGPGSLPIKRTLLEKCSPLSRSLQNLTRRSEDIQRRSSIDKSKKEFEGETEGFSALTLGVSTSEGKPVQATGPLVMASSYTDVSDKGKKLRKTLFSSGRSDSLPAKPEQGQEGRLRGWFGASDTQNKPRLGVPPKVESSPETSASLSPCYPTLPPRSLPLVSATSHMSSSPVGPHTNPFSHVSPPPPSISPTNPFLTRLQRNPFFEELIAEEALKSPPAISGYYNSPFNHYPAFPVRSGLPSSICDSTPNKMSSIKRERPRSVAKQRSLPALMPGTPETATVNSSNAMQPTRPLSESRGECDEFEALASSRLKSPVGTPSRPASATILPSSPNPSINPVEYCSIKPKMGIIVDERISKDCNLPALASRRPVRTPVPIQERCSDSWLDRAQELAVQKEACLLFQTDLASLRHRERHRETNTKVSHLGKDLHCAILEQNVNVYPPSHTVQMSRDENLNIFKNGQEKLLTEGGMNIALKNSQYGYEHIQENPQSSASDHTVPSTPFCPSDCDTTVSESLCSDFQVQINPESSSELKPFSDQKIENIITTGDITTPDSNNNNTNDTSQFAFIDCDSSSSVHQTTFGIIDKDSNKVLTQCPNATDLESSGMSVCGLSLVPPQDLLNRVAEQGPFSLKETPNTVVSTSGMSNNNHYEKPCDNLEQHSSHPHSNYTARVESEDPNHKESSVNPQTIPRRNRDDGNVTAQLKPEAIEDNAGLDAPQEVGCCLIYDKVKTKTAELKPEANNSNVPVSESHKISESPLTLTDGVSFEDLHVRVAPRGSRSPSKTEIRSARIRTRSTTNSPKTGPSAVLSTASSDLSSTKPSLSDLFLHKSSSPSSSHPNATSDPSLSLLMHYPTTRPCLGSTLAEASYTTSTLQQQVTAKHTLTPEEAEPASSRPPAEESSPHLVKPLASTAVPGEKKSVLEKLRSSIHPGRSTQQNMAEPEKPQVSMSEAHAHYQTMSNMELIALLLQQEIDAERQRAESELQATLLEKREAELKKLKVQVRDLEDYIDKLLVRIMEQTPTLLQVRGRPK</sequence>
<dbReference type="CTD" id="570939"/>
<dbReference type="InterPro" id="IPR035892">
    <property type="entry name" value="C2_domain_sf"/>
</dbReference>
<dbReference type="Proteomes" id="UP000221080">
    <property type="component" value="Chromosome 8"/>
</dbReference>
<reference evidence="11" key="2">
    <citation type="submission" date="2025-08" db="UniProtKB">
        <authorList>
            <consortium name="RefSeq"/>
        </authorList>
    </citation>
    <scope>IDENTIFICATION</scope>
    <source>
        <tissue evidence="11">Blood</tissue>
    </source>
</reference>
<evidence type="ECO:0000256" key="4">
    <source>
        <dbReference type="ARBA" id="ARBA00022753"/>
    </source>
</evidence>
<protein>
    <submittedName>
        <fullName evidence="11">Uncharacterized protein LOC108269173 isoform X1</fullName>
    </submittedName>
</protein>
<feature type="region of interest" description="Disordered" evidence="7">
    <location>
        <begin position="1083"/>
        <end position="1103"/>
    </location>
</feature>
<feature type="compositionally biased region" description="Polar residues" evidence="7">
    <location>
        <begin position="1217"/>
        <end position="1228"/>
    </location>
</feature>
<evidence type="ECO:0000256" key="3">
    <source>
        <dbReference type="ARBA" id="ARBA00022553"/>
    </source>
</evidence>
<dbReference type="SUPFAM" id="SSF144270">
    <property type="entry name" value="Eferin C-derminal domain-like"/>
    <property type="match status" value="1"/>
</dbReference>
<dbReference type="Pfam" id="PF09457">
    <property type="entry name" value="RBD-FIP"/>
    <property type="match status" value="1"/>
</dbReference>
<dbReference type="GO" id="GO:0005769">
    <property type="term" value="C:early endosome"/>
    <property type="evidence" value="ECO:0007669"/>
    <property type="project" value="TreeGrafter"/>
</dbReference>
<dbReference type="InterPro" id="IPR000008">
    <property type="entry name" value="C2_dom"/>
</dbReference>
<dbReference type="OrthoDB" id="8956628at2759"/>
<keyword evidence="3" id="KW-0597">Phosphoprotein</keyword>
<feature type="region of interest" description="Disordered" evidence="7">
    <location>
        <begin position="1119"/>
        <end position="1168"/>
    </location>
</feature>
<feature type="compositionally biased region" description="Low complexity" evidence="7">
    <location>
        <begin position="1152"/>
        <end position="1168"/>
    </location>
</feature>
<feature type="compositionally biased region" description="Polar residues" evidence="7">
    <location>
        <begin position="980"/>
        <end position="995"/>
    </location>
</feature>
<dbReference type="SUPFAM" id="SSF49562">
    <property type="entry name" value="C2 domain (Calcium/lipid-binding domain, CaLB)"/>
    <property type="match status" value="1"/>
</dbReference>
<organism evidence="10 11">
    <name type="scientific">Ictalurus punctatus</name>
    <name type="common">Channel catfish</name>
    <name type="synonym">Silurus punctatus</name>
    <dbReference type="NCBI Taxonomy" id="7998"/>
    <lineage>
        <taxon>Eukaryota</taxon>
        <taxon>Metazoa</taxon>
        <taxon>Chordata</taxon>
        <taxon>Craniata</taxon>
        <taxon>Vertebrata</taxon>
        <taxon>Euteleostomi</taxon>
        <taxon>Actinopterygii</taxon>
        <taxon>Neopterygii</taxon>
        <taxon>Teleostei</taxon>
        <taxon>Ostariophysi</taxon>
        <taxon>Siluriformes</taxon>
        <taxon>Ictaluridae</taxon>
        <taxon>Ictalurus</taxon>
    </lineage>
</organism>
<dbReference type="FunFam" id="2.60.40.150:FF:000070">
    <property type="entry name" value="rab11 family-interacting protein 2 isoform X1"/>
    <property type="match status" value="1"/>
</dbReference>
<feature type="coiled-coil region" evidence="6">
    <location>
        <begin position="1316"/>
        <end position="1362"/>
    </location>
</feature>
<dbReference type="GO" id="GO:0030141">
    <property type="term" value="C:secretory granule"/>
    <property type="evidence" value="ECO:0007669"/>
    <property type="project" value="TreeGrafter"/>
</dbReference>
<feature type="region of interest" description="Disordered" evidence="7">
    <location>
        <begin position="442"/>
        <end position="533"/>
    </location>
</feature>